<evidence type="ECO:0000256" key="4">
    <source>
        <dbReference type="ARBA" id="ARBA00022692"/>
    </source>
</evidence>
<feature type="transmembrane region" description="Helical" evidence="7">
    <location>
        <begin position="279"/>
        <end position="304"/>
    </location>
</feature>
<dbReference type="InterPro" id="IPR011701">
    <property type="entry name" value="MFS"/>
</dbReference>
<dbReference type="PANTHER" id="PTHR42718">
    <property type="entry name" value="MAJOR FACILITATOR SUPERFAMILY MULTIDRUG TRANSPORTER MFSC"/>
    <property type="match status" value="1"/>
</dbReference>
<feature type="transmembrane region" description="Helical" evidence="7">
    <location>
        <begin position="344"/>
        <end position="364"/>
    </location>
</feature>
<dbReference type="NCBIfam" id="TIGR00711">
    <property type="entry name" value="efflux_EmrB"/>
    <property type="match status" value="1"/>
</dbReference>
<feature type="transmembrane region" description="Helical" evidence="7">
    <location>
        <begin position="117"/>
        <end position="139"/>
    </location>
</feature>
<protein>
    <submittedName>
        <fullName evidence="9">Drug resistance MFS transporter, drug:H+ antiporter-2 family</fullName>
    </submittedName>
</protein>
<keyword evidence="2" id="KW-0813">Transport</keyword>
<keyword evidence="3" id="KW-1003">Cell membrane</keyword>
<feature type="transmembrane region" description="Helical" evidence="7">
    <location>
        <begin position="457"/>
        <end position="483"/>
    </location>
</feature>
<dbReference type="InterPro" id="IPR036259">
    <property type="entry name" value="MFS_trans_sf"/>
</dbReference>
<evidence type="ECO:0000259" key="8">
    <source>
        <dbReference type="PROSITE" id="PS50850"/>
    </source>
</evidence>
<sequence>MCWKGRINMTLSSVDVHGKTYNRILLVIVVMIGSFETVLNQTFLATALPTFMRVFDVSTATVQWLSTGFLLVNGIMIPISAWLADNVPTKRLYLITMLIFFCGTLIAFQAHSFAALLVGRLIQAVGVGVVLPLLQIMMLEIFPANQRVQAMGLAGIVVGLAPAVSPTLAGYILDHGSWRILFGMLLPIIAFVLFGALFFMKDVLPGKPSQLDLWSTITSSLGFGSLLYGFSTAGNDSWGDAKVLIALAVGLVFIALFIHRQLTMERPFLDLRVFLNKDFTVGTLLSSFVNLSMVGVEMVLPLYLQDLMGHSPFESGLTMLPGALLIGLMSPVTGRLFDQYGIRNLAITGFAILTLGNLPFIFLSATTPEILVVFLYAVRMFGISLVLMTTITNAMNAIPVSEFSHGTAANNTFRQIASSMVTAVMISILSNVTKAHLPGHALKSSAPLLYANRAFEATLHGYSATFLFATLFSVAGLCLALTLKPTRR</sequence>
<dbReference type="GO" id="GO:0022857">
    <property type="term" value="F:transmembrane transporter activity"/>
    <property type="evidence" value="ECO:0007669"/>
    <property type="project" value="InterPro"/>
</dbReference>
<keyword evidence="4 7" id="KW-0812">Transmembrane</keyword>
<dbReference type="AlphaFoldDB" id="D0DSP7"/>
<evidence type="ECO:0000256" key="5">
    <source>
        <dbReference type="ARBA" id="ARBA00022989"/>
    </source>
</evidence>
<dbReference type="CDD" id="cd17503">
    <property type="entry name" value="MFS_LmrB_MDR_like"/>
    <property type="match status" value="1"/>
</dbReference>
<dbReference type="PANTHER" id="PTHR42718:SF24">
    <property type="entry name" value="MAJOR FACILITATOR SUPERFAMILY (MFS) PROFILE DOMAIN-CONTAINING PROTEIN"/>
    <property type="match status" value="1"/>
</dbReference>
<feature type="transmembrane region" description="Helical" evidence="7">
    <location>
        <begin position="91"/>
        <end position="111"/>
    </location>
</feature>
<evidence type="ECO:0000256" key="3">
    <source>
        <dbReference type="ARBA" id="ARBA00022475"/>
    </source>
</evidence>
<dbReference type="HOGENOM" id="CLU_000960_28_0_9"/>
<organism evidence="9">
    <name type="scientific">Limosilactobacillus fermentum 28-3-CHN</name>
    <dbReference type="NCBI Taxonomy" id="575599"/>
    <lineage>
        <taxon>Bacteria</taxon>
        <taxon>Bacillati</taxon>
        <taxon>Bacillota</taxon>
        <taxon>Bacilli</taxon>
        <taxon>Lactobacillales</taxon>
        <taxon>Lactobacillaceae</taxon>
        <taxon>Limosilactobacillus</taxon>
    </lineage>
</organism>
<dbReference type="Proteomes" id="UP000004920">
    <property type="component" value="Unassembled WGS sequence"/>
</dbReference>
<feature type="transmembrane region" description="Helical" evidence="7">
    <location>
        <begin position="241"/>
        <end position="258"/>
    </location>
</feature>
<dbReference type="InterPro" id="IPR004638">
    <property type="entry name" value="EmrB-like"/>
</dbReference>
<dbReference type="PRINTS" id="PR01036">
    <property type="entry name" value="TCRTETB"/>
</dbReference>
<dbReference type="InterPro" id="IPR020846">
    <property type="entry name" value="MFS_dom"/>
</dbReference>
<evidence type="ECO:0000256" key="7">
    <source>
        <dbReference type="SAM" id="Phobius"/>
    </source>
</evidence>
<feature type="transmembrane region" description="Helical" evidence="7">
    <location>
        <begin position="64"/>
        <end position="84"/>
    </location>
</feature>
<name>D0DSP7_LIMFE</name>
<keyword evidence="5 7" id="KW-1133">Transmembrane helix</keyword>
<feature type="transmembrane region" description="Helical" evidence="7">
    <location>
        <begin position="370"/>
        <end position="395"/>
    </location>
</feature>
<dbReference type="Gene3D" id="1.20.1720.10">
    <property type="entry name" value="Multidrug resistance protein D"/>
    <property type="match status" value="1"/>
</dbReference>
<feature type="transmembrane region" description="Helical" evidence="7">
    <location>
        <begin position="21"/>
        <end position="44"/>
    </location>
</feature>
<feature type="transmembrane region" description="Helical" evidence="7">
    <location>
        <begin position="151"/>
        <end position="172"/>
    </location>
</feature>
<feature type="transmembrane region" description="Helical" evidence="7">
    <location>
        <begin position="178"/>
        <end position="199"/>
    </location>
</feature>
<proteinExistence type="predicted"/>
<dbReference type="SUPFAM" id="SSF103473">
    <property type="entry name" value="MFS general substrate transporter"/>
    <property type="match status" value="1"/>
</dbReference>
<feature type="domain" description="Major facilitator superfamily (MFS) profile" evidence="8">
    <location>
        <begin position="26"/>
        <end position="488"/>
    </location>
</feature>
<gene>
    <name evidence="9" type="ORF">HMPREF0513_00686</name>
</gene>
<evidence type="ECO:0000256" key="2">
    <source>
        <dbReference type="ARBA" id="ARBA00022448"/>
    </source>
</evidence>
<feature type="transmembrane region" description="Helical" evidence="7">
    <location>
        <begin position="211"/>
        <end position="229"/>
    </location>
</feature>
<comment type="subcellular location">
    <subcellularLocation>
        <location evidence="1">Cell membrane</location>
        <topology evidence="1">Multi-pass membrane protein</topology>
    </subcellularLocation>
</comment>
<accession>D0DSP7</accession>
<dbReference type="Gene3D" id="1.20.1250.20">
    <property type="entry name" value="MFS general substrate transporter like domains"/>
    <property type="match status" value="1"/>
</dbReference>
<evidence type="ECO:0000256" key="6">
    <source>
        <dbReference type="ARBA" id="ARBA00023136"/>
    </source>
</evidence>
<evidence type="ECO:0000256" key="1">
    <source>
        <dbReference type="ARBA" id="ARBA00004651"/>
    </source>
</evidence>
<dbReference type="EMBL" id="GG704701">
    <property type="protein sequence ID" value="EEX25755.1"/>
    <property type="molecule type" value="Genomic_DNA"/>
</dbReference>
<dbReference type="GO" id="GO:0005886">
    <property type="term" value="C:plasma membrane"/>
    <property type="evidence" value="ECO:0007669"/>
    <property type="project" value="UniProtKB-SubCell"/>
</dbReference>
<dbReference type="Pfam" id="PF07690">
    <property type="entry name" value="MFS_1"/>
    <property type="match status" value="1"/>
</dbReference>
<reference evidence="9" key="1">
    <citation type="submission" date="2009-08" db="EMBL/GenBank/DDBJ databases">
        <title>The Genome Sequence of Lactobacillus fermentum 28-3-CHN.</title>
        <authorList>
            <consortium name="The Broad Institute Genome Sequencing Platform"/>
            <person name="Ward D."/>
            <person name="Feldgarden M."/>
            <person name="Earl A."/>
            <person name="Young S.K."/>
            <person name="Zeng Q."/>
            <person name="Koehrsen M."/>
            <person name="Alvarado L."/>
            <person name="Berlin A."/>
            <person name="Bochicchio J."/>
            <person name="Borenstein D."/>
            <person name="Chapman S.B."/>
            <person name="Chen Z."/>
            <person name="Engels R."/>
            <person name="Freedman E."/>
            <person name="Gellesch M."/>
            <person name="Goldberg J."/>
            <person name="Griggs A."/>
            <person name="Gujja S."/>
            <person name="Heilman E."/>
            <person name="Heiman D."/>
            <person name="Hepburn T."/>
            <person name="Howarth C."/>
            <person name="Jen D."/>
            <person name="Larson L."/>
            <person name="Lewis B."/>
            <person name="Mehta T."/>
            <person name="Park D."/>
            <person name="Pearson M."/>
            <person name="Roberts A."/>
            <person name="Saif S."/>
            <person name="Shea T."/>
            <person name="Shenoy N."/>
            <person name="Sisk P."/>
            <person name="Stolte C."/>
            <person name="Sykes S."/>
            <person name="Thomson T."/>
            <person name="Walk T."/>
            <person name="White J."/>
            <person name="Yandava C."/>
            <person name="Liu Y."/>
            <person name="Xu Q."/>
            <person name="Haas B."/>
            <person name="Nusbaum C."/>
            <person name="Birren B."/>
        </authorList>
    </citation>
    <scope>NUCLEOTIDE SEQUENCE</scope>
    <source>
        <strain evidence="9">28-3-CHN</strain>
    </source>
</reference>
<keyword evidence="6 7" id="KW-0472">Membrane</keyword>
<dbReference type="PROSITE" id="PS50850">
    <property type="entry name" value="MFS"/>
    <property type="match status" value="1"/>
</dbReference>
<evidence type="ECO:0000313" key="9">
    <source>
        <dbReference type="EMBL" id="EEX25755.1"/>
    </source>
</evidence>